<name>A0A835BJI3_9POAL</name>
<evidence type="ECO:0000313" key="3">
    <source>
        <dbReference type="Proteomes" id="UP000636709"/>
    </source>
</evidence>
<gene>
    <name evidence="2" type="ORF">HU200_033259</name>
</gene>
<keyword evidence="3" id="KW-1185">Reference proteome</keyword>
<proteinExistence type="predicted"/>
<evidence type="ECO:0000313" key="2">
    <source>
        <dbReference type="EMBL" id="KAF8701929.1"/>
    </source>
</evidence>
<evidence type="ECO:0000256" key="1">
    <source>
        <dbReference type="SAM" id="MobiDB-lite"/>
    </source>
</evidence>
<dbReference type="EMBL" id="JACEFO010001795">
    <property type="protein sequence ID" value="KAF8701929.1"/>
    <property type="molecule type" value="Genomic_DNA"/>
</dbReference>
<comment type="caution">
    <text evidence="2">The sequence shown here is derived from an EMBL/GenBank/DDBJ whole genome shotgun (WGS) entry which is preliminary data.</text>
</comment>
<feature type="compositionally biased region" description="Basic and acidic residues" evidence="1">
    <location>
        <begin position="116"/>
        <end position="125"/>
    </location>
</feature>
<reference evidence="2" key="1">
    <citation type="submission" date="2020-07" db="EMBL/GenBank/DDBJ databases">
        <title>Genome sequence and genetic diversity analysis of an under-domesticated orphan crop, white fonio (Digitaria exilis).</title>
        <authorList>
            <person name="Bennetzen J.L."/>
            <person name="Chen S."/>
            <person name="Ma X."/>
            <person name="Wang X."/>
            <person name="Yssel A.E.J."/>
            <person name="Chaluvadi S.R."/>
            <person name="Johnson M."/>
            <person name="Gangashetty P."/>
            <person name="Hamidou F."/>
            <person name="Sanogo M.D."/>
            <person name="Zwaenepoel A."/>
            <person name="Wallace J."/>
            <person name="Van De Peer Y."/>
            <person name="Van Deynze A."/>
        </authorList>
    </citation>
    <scope>NUCLEOTIDE SEQUENCE</scope>
    <source>
        <tissue evidence="2">Leaves</tissue>
    </source>
</reference>
<dbReference type="AlphaFoldDB" id="A0A835BJI3"/>
<feature type="region of interest" description="Disordered" evidence="1">
    <location>
        <begin position="87"/>
        <end position="125"/>
    </location>
</feature>
<protein>
    <submittedName>
        <fullName evidence="2">Uncharacterized protein</fullName>
    </submittedName>
</protein>
<accession>A0A835BJI3</accession>
<organism evidence="2 3">
    <name type="scientific">Digitaria exilis</name>
    <dbReference type="NCBI Taxonomy" id="1010633"/>
    <lineage>
        <taxon>Eukaryota</taxon>
        <taxon>Viridiplantae</taxon>
        <taxon>Streptophyta</taxon>
        <taxon>Embryophyta</taxon>
        <taxon>Tracheophyta</taxon>
        <taxon>Spermatophyta</taxon>
        <taxon>Magnoliopsida</taxon>
        <taxon>Liliopsida</taxon>
        <taxon>Poales</taxon>
        <taxon>Poaceae</taxon>
        <taxon>PACMAD clade</taxon>
        <taxon>Panicoideae</taxon>
        <taxon>Panicodae</taxon>
        <taxon>Paniceae</taxon>
        <taxon>Anthephorinae</taxon>
        <taxon>Digitaria</taxon>
    </lineage>
</organism>
<sequence length="157" mass="16715">MAPPMYGFGSSNSHLADDAYTYQLLLGHALQPPNVTPHVWSVDETRHVMVPAEYTFADDDTGLVSYNYMDDTQANFINSPPELSLAMGTGGGGGNFVSATPPPPPPAAAAAGGHGAPERRQRQGDYRAAALHQRHGRYAAAPIGKQTYFQASSRSTL</sequence>
<dbReference type="Proteomes" id="UP000636709">
    <property type="component" value="Unassembled WGS sequence"/>
</dbReference>